<reference evidence="2" key="2">
    <citation type="submission" date="2020-09" db="EMBL/GenBank/DDBJ databases">
        <authorList>
            <person name="Sun Q."/>
            <person name="Ohkuma M."/>
        </authorList>
    </citation>
    <scope>NUCLEOTIDE SEQUENCE</scope>
    <source>
        <strain evidence="2">JCM 1480</strain>
    </source>
</reference>
<reference evidence="2" key="1">
    <citation type="journal article" date="2014" name="Int. J. Syst. Evol. Microbiol.">
        <title>Complete genome sequence of Corynebacterium casei LMG S-19264T (=DSM 44701T), isolated from a smear-ripened cheese.</title>
        <authorList>
            <consortium name="US DOE Joint Genome Institute (JGI-PGF)"/>
            <person name="Walter F."/>
            <person name="Albersmeier A."/>
            <person name="Kalinowski J."/>
            <person name="Ruckert C."/>
        </authorList>
    </citation>
    <scope>NUCLEOTIDE SEQUENCE</scope>
    <source>
        <strain evidence="2">JCM 1480</strain>
    </source>
</reference>
<evidence type="ECO:0000256" key="1">
    <source>
        <dbReference type="SAM" id="MobiDB-lite"/>
    </source>
</evidence>
<evidence type="ECO:0000313" key="5">
    <source>
        <dbReference type="Proteomes" id="UP000746584"/>
    </source>
</evidence>
<accession>A0A8H9KXX1</accession>
<organism evidence="2 4">
    <name type="scientific">Curtobacterium luteum</name>
    <dbReference type="NCBI Taxonomy" id="33881"/>
    <lineage>
        <taxon>Bacteria</taxon>
        <taxon>Bacillati</taxon>
        <taxon>Actinomycetota</taxon>
        <taxon>Actinomycetes</taxon>
        <taxon>Micrococcales</taxon>
        <taxon>Microbacteriaceae</taxon>
        <taxon>Curtobacterium</taxon>
    </lineage>
</organism>
<evidence type="ECO:0000313" key="4">
    <source>
        <dbReference type="Proteomes" id="UP000648535"/>
    </source>
</evidence>
<gene>
    <name evidence="2" type="ORF">GCM10009769_05760</name>
    <name evidence="3" type="ORF">JOE58_000682</name>
</gene>
<dbReference type="AlphaFoldDB" id="A0A8H9KXX1"/>
<dbReference type="Proteomes" id="UP000746584">
    <property type="component" value="Unassembled WGS sequence"/>
</dbReference>
<evidence type="ECO:0000313" key="2">
    <source>
        <dbReference type="EMBL" id="GGK90519.1"/>
    </source>
</evidence>
<dbReference type="EMBL" id="JAFBCG010000001">
    <property type="protein sequence ID" value="MBM7801431.1"/>
    <property type="molecule type" value="Genomic_DNA"/>
</dbReference>
<feature type="region of interest" description="Disordered" evidence="1">
    <location>
        <begin position="1"/>
        <end position="30"/>
    </location>
</feature>
<reference evidence="3 5" key="3">
    <citation type="submission" date="2021-01" db="EMBL/GenBank/DDBJ databases">
        <title>Sequencing the genomes of 1000 actinobacteria strains.</title>
        <authorList>
            <person name="Klenk H.-P."/>
        </authorList>
    </citation>
    <scope>NUCLEOTIDE SEQUENCE [LARGE SCALE GENOMIC DNA]</scope>
    <source>
        <strain evidence="3 5">DSM 20542</strain>
    </source>
</reference>
<dbReference type="RefSeq" id="WP_175327755.1">
    <property type="nucleotide sequence ID" value="NZ_BMOI01000001.1"/>
</dbReference>
<comment type="caution">
    <text evidence="2">The sequence shown here is derived from an EMBL/GenBank/DDBJ whole genome shotgun (WGS) entry which is preliminary data.</text>
</comment>
<name>A0A8H9KXX1_9MICO</name>
<keyword evidence="5" id="KW-1185">Reference proteome</keyword>
<proteinExistence type="predicted"/>
<evidence type="ECO:0008006" key="6">
    <source>
        <dbReference type="Google" id="ProtNLM"/>
    </source>
</evidence>
<sequence length="309" mass="32411">MARQHNDQAIIRMPVAPVEPDPSTTNGQRVETTGGWVKWLERVLSVQRPVVVAHVNRLRRRHPDASPADIIQILERQYLTAVTSGGAAVGASAVIPGVGMAAALGLSGAETVGFLETTALFAQSVTEVHGIALDDPERARTLVMALILGTPGTQLIKQLAGQAAGGQARTAFWGEMVTASLPKQVVSGIGGQVRDQFVRRFAARQGTTIVGRALPFGIGAAVGGIGNHALGRKVVQASRTGFGVPPASFPVVLAPKPGRSTKEPKAANAPEQVAQPKDGSARKGLSWRRRKPDVDLWAETPGPETPDAP</sequence>
<dbReference type="Proteomes" id="UP000648535">
    <property type="component" value="Unassembled WGS sequence"/>
</dbReference>
<dbReference type="EMBL" id="BMOI01000001">
    <property type="protein sequence ID" value="GGK90519.1"/>
    <property type="molecule type" value="Genomic_DNA"/>
</dbReference>
<feature type="region of interest" description="Disordered" evidence="1">
    <location>
        <begin position="253"/>
        <end position="309"/>
    </location>
</feature>
<protein>
    <recommendedName>
        <fullName evidence="6">Di-and tripeptidase</fullName>
    </recommendedName>
</protein>
<evidence type="ECO:0000313" key="3">
    <source>
        <dbReference type="EMBL" id="MBM7801431.1"/>
    </source>
</evidence>